<keyword evidence="7" id="KW-0539">Nucleus</keyword>
<dbReference type="GO" id="GO:0003723">
    <property type="term" value="F:RNA binding"/>
    <property type="evidence" value="ECO:0007669"/>
    <property type="project" value="UniProtKB-KW"/>
</dbReference>
<dbReference type="InterPro" id="IPR035979">
    <property type="entry name" value="RBD_domain_sf"/>
</dbReference>
<keyword evidence="6" id="KW-0175">Coiled coil</keyword>
<dbReference type="InterPro" id="IPR012677">
    <property type="entry name" value="Nucleotide-bd_a/b_plait_sf"/>
</dbReference>
<dbReference type="Pfam" id="PF14570">
    <property type="entry name" value="zf-RING_4"/>
    <property type="match status" value="1"/>
</dbReference>
<dbReference type="CDD" id="cd16618">
    <property type="entry name" value="mRING-HC-C4C4_CNOT4"/>
    <property type="match status" value="1"/>
</dbReference>
<feature type="region of interest" description="Disordered" evidence="9">
    <location>
        <begin position="453"/>
        <end position="484"/>
    </location>
</feature>
<dbReference type="PANTHER" id="PTHR12603">
    <property type="entry name" value="CCR4-NOT TRANSCRIPTION COMPLEX RELATED"/>
    <property type="match status" value="1"/>
</dbReference>
<dbReference type="Gene3D" id="3.30.40.10">
    <property type="entry name" value="Zinc/RING finger domain, C3HC4 (zinc finger)"/>
    <property type="match status" value="1"/>
</dbReference>
<dbReference type="InParanoid" id="J4GDY0"/>
<feature type="compositionally biased region" description="Low complexity" evidence="9">
    <location>
        <begin position="14"/>
        <end position="23"/>
    </location>
</feature>
<accession>J4GDY0</accession>
<keyword evidence="2" id="KW-0479">Metal-binding</keyword>
<evidence type="ECO:0000313" key="12">
    <source>
        <dbReference type="Proteomes" id="UP000006352"/>
    </source>
</evidence>
<dbReference type="InterPro" id="IPR001841">
    <property type="entry name" value="Znf_RING"/>
</dbReference>
<feature type="compositionally biased region" description="Low complexity" evidence="9">
    <location>
        <begin position="471"/>
        <end position="484"/>
    </location>
</feature>
<dbReference type="PROSITE" id="PS50089">
    <property type="entry name" value="ZF_RING_2"/>
    <property type="match status" value="1"/>
</dbReference>
<feature type="compositionally biased region" description="Polar residues" evidence="9">
    <location>
        <begin position="365"/>
        <end position="376"/>
    </location>
</feature>
<feature type="compositionally biased region" description="Polar residues" evidence="9">
    <location>
        <begin position="607"/>
        <end position="619"/>
    </location>
</feature>
<organism evidence="11 12">
    <name type="scientific">Fibroporia radiculosa</name>
    <dbReference type="NCBI Taxonomy" id="599839"/>
    <lineage>
        <taxon>Eukaryota</taxon>
        <taxon>Fungi</taxon>
        <taxon>Dikarya</taxon>
        <taxon>Basidiomycota</taxon>
        <taxon>Agaricomycotina</taxon>
        <taxon>Agaricomycetes</taxon>
        <taxon>Polyporales</taxon>
        <taxon>Fibroporiaceae</taxon>
        <taxon>Fibroporia</taxon>
    </lineage>
</organism>
<dbReference type="Proteomes" id="UP000006352">
    <property type="component" value="Unassembled WGS sequence"/>
</dbReference>
<keyword evidence="12" id="KW-1185">Reference proteome</keyword>
<evidence type="ECO:0000256" key="3">
    <source>
        <dbReference type="ARBA" id="ARBA00022771"/>
    </source>
</evidence>
<dbReference type="InterPro" id="IPR034261">
    <property type="entry name" value="CNOT4_RRM"/>
</dbReference>
<keyword evidence="5" id="KW-0694">RNA-binding</keyword>
<dbReference type="GO" id="GO:0005634">
    <property type="term" value="C:nucleus"/>
    <property type="evidence" value="ECO:0007669"/>
    <property type="project" value="UniProtKB-SubCell"/>
</dbReference>
<dbReference type="GeneID" id="24099964"/>
<feature type="compositionally biased region" description="Pro residues" evidence="9">
    <location>
        <begin position="453"/>
        <end position="464"/>
    </location>
</feature>
<dbReference type="GO" id="GO:0016567">
    <property type="term" value="P:protein ubiquitination"/>
    <property type="evidence" value="ECO:0007669"/>
    <property type="project" value="TreeGrafter"/>
</dbReference>
<evidence type="ECO:0000256" key="1">
    <source>
        <dbReference type="ARBA" id="ARBA00004123"/>
    </source>
</evidence>
<feature type="region of interest" description="Disordered" evidence="9">
    <location>
        <begin position="275"/>
        <end position="430"/>
    </location>
</feature>
<evidence type="ECO:0000259" key="10">
    <source>
        <dbReference type="PROSITE" id="PS50089"/>
    </source>
</evidence>
<feature type="compositionally biased region" description="Low complexity" evidence="9">
    <location>
        <begin position="386"/>
        <end position="398"/>
    </location>
</feature>
<reference evidence="11 12" key="1">
    <citation type="journal article" date="2012" name="Appl. Environ. Microbiol.">
        <title>Short-read sequencing for genomic analysis of the brown rot fungus Fibroporia radiculosa.</title>
        <authorList>
            <person name="Tang J.D."/>
            <person name="Perkins A.D."/>
            <person name="Sonstegard T.S."/>
            <person name="Schroeder S.G."/>
            <person name="Burgess S.C."/>
            <person name="Diehl S.V."/>
        </authorList>
    </citation>
    <scope>NUCLEOTIDE SEQUENCE [LARGE SCALE GENOMIC DNA]</scope>
    <source>
        <strain evidence="11 12">TFFH 294</strain>
    </source>
</reference>
<evidence type="ECO:0000256" key="9">
    <source>
        <dbReference type="SAM" id="MobiDB-lite"/>
    </source>
</evidence>
<feature type="compositionally biased region" description="Low complexity" evidence="9">
    <location>
        <begin position="322"/>
        <end position="344"/>
    </location>
</feature>
<feature type="compositionally biased region" description="Basic and acidic residues" evidence="9">
    <location>
        <begin position="630"/>
        <end position="644"/>
    </location>
</feature>
<dbReference type="SUPFAM" id="SSF57850">
    <property type="entry name" value="RING/U-box"/>
    <property type="match status" value="1"/>
</dbReference>
<evidence type="ECO:0000256" key="5">
    <source>
        <dbReference type="ARBA" id="ARBA00022884"/>
    </source>
</evidence>
<gene>
    <name evidence="11" type="ORF">FIBRA_07255</name>
</gene>
<proteinExistence type="predicted"/>
<dbReference type="CDD" id="cd12438">
    <property type="entry name" value="RRM_CNOT4"/>
    <property type="match status" value="1"/>
</dbReference>
<dbReference type="GO" id="GO:0008270">
    <property type="term" value="F:zinc ion binding"/>
    <property type="evidence" value="ECO:0007669"/>
    <property type="project" value="UniProtKB-KW"/>
</dbReference>
<dbReference type="FunFam" id="3.30.40.10:FF:000006">
    <property type="entry name" value="CCR4-NOT transcription complex subunit 4"/>
    <property type="match status" value="1"/>
</dbReference>
<evidence type="ECO:0000256" key="8">
    <source>
        <dbReference type="PROSITE-ProRule" id="PRU00175"/>
    </source>
</evidence>
<feature type="region of interest" description="Disordered" evidence="9">
    <location>
        <begin position="1"/>
        <end position="25"/>
    </location>
</feature>
<protein>
    <recommendedName>
        <fullName evidence="10">RING-type domain-containing protein</fullName>
    </recommendedName>
</protein>
<evidence type="ECO:0000256" key="7">
    <source>
        <dbReference type="ARBA" id="ARBA00023242"/>
    </source>
</evidence>
<dbReference type="AlphaFoldDB" id="J4GDY0"/>
<dbReference type="OrthoDB" id="1923159at2759"/>
<feature type="region of interest" description="Disordered" evidence="9">
    <location>
        <begin position="599"/>
        <end position="674"/>
    </location>
</feature>
<evidence type="ECO:0000313" key="11">
    <source>
        <dbReference type="EMBL" id="CCM05053.1"/>
    </source>
</evidence>
<dbReference type="SMART" id="SM00361">
    <property type="entry name" value="RRM_1"/>
    <property type="match status" value="1"/>
</dbReference>
<evidence type="ECO:0000256" key="2">
    <source>
        <dbReference type="ARBA" id="ARBA00022723"/>
    </source>
</evidence>
<feature type="region of interest" description="Disordered" evidence="9">
    <location>
        <begin position="105"/>
        <end position="125"/>
    </location>
</feature>
<dbReference type="RefSeq" id="XP_012184336.1">
    <property type="nucleotide sequence ID" value="XM_012328946.1"/>
</dbReference>
<dbReference type="InterPro" id="IPR003954">
    <property type="entry name" value="RRM_euk-type"/>
</dbReference>
<dbReference type="GO" id="GO:0004842">
    <property type="term" value="F:ubiquitin-protein transferase activity"/>
    <property type="evidence" value="ECO:0007669"/>
    <property type="project" value="InterPro"/>
</dbReference>
<evidence type="ECO:0000256" key="6">
    <source>
        <dbReference type="ARBA" id="ARBA00023054"/>
    </source>
</evidence>
<dbReference type="PANTHER" id="PTHR12603:SF0">
    <property type="entry name" value="CCR4-NOT TRANSCRIPTION COMPLEX SUBUNIT 4"/>
    <property type="match status" value="1"/>
</dbReference>
<keyword evidence="4" id="KW-0862">Zinc</keyword>
<feature type="compositionally biased region" description="Polar residues" evidence="9">
    <location>
        <begin position="304"/>
        <end position="317"/>
    </location>
</feature>
<dbReference type="STRING" id="599839.J4GDY0"/>
<dbReference type="EMBL" id="HE797177">
    <property type="protein sequence ID" value="CCM05053.1"/>
    <property type="molecule type" value="Genomic_DNA"/>
</dbReference>
<dbReference type="InterPro" id="IPR039780">
    <property type="entry name" value="Mot2"/>
</dbReference>
<comment type="subcellular location">
    <subcellularLocation>
        <location evidence="1">Nucleus</location>
    </subcellularLocation>
</comment>
<feature type="domain" description="RING-type" evidence="10">
    <location>
        <begin position="48"/>
        <end position="91"/>
    </location>
</feature>
<dbReference type="InterPro" id="IPR039515">
    <property type="entry name" value="NOT4_mRING-HC-C4C4"/>
</dbReference>
<dbReference type="HOGENOM" id="CLU_360164_0_0_1"/>
<keyword evidence="3 8" id="KW-0863">Zinc-finger</keyword>
<sequence length="777" mass="83878">MSSRVHPHSPLPAPALHASNPSAQSKSHVLAGVQDAYWSDDEAEDAECPLCLEEMDISDLNFKPCPCGYQICRFCWHHIKENLNGRCPACRREYTDEAVQFKPINKEDHKRLTQQKKQRERERKELDALGRRSLANVRVVQRNVAYVVGMGPRFAKEELIPTLRSSEYFGQYGKISKIVIVKRTPPGGRAPVVGLYITYHRREDAARAIAAVDGAVSPGGGQEIMRASYGTTKYCMAFLRGVPCTDHGCMNLHEWGDEKDCFTKEDLTTLKHTMKDTENRSRATTVIRKGDESDVGLPRAASWANKSSTALHNNTNALAPAQTTVRQTRRGGTSTRQQRSGSTTASASESRPSGRERKSAATPGKATSQTSLSRPTTPAHLPHRPITPSAAKSSKPKTSSPPPPPSHSPTASSVAIESDIGSTGQVPSAVSPLRAAATEIPAVPPGIPVVPPGLSAPPGLPPPSRSTSAVSSPQLSMQPSQSSYQLSTQAQALIEDLKARREMPQSSIERSPFPDFDRMLQTLSGAGDGGFSFNLDPKLAGEDADETIPIPGLGAAPDTPFSGTFLDAFPNLRQDAAPSPLIGPPGLSYPSRPLFDPLGARSPALERQSTGSTAYTGSFNPFAADGGEESQSKRFPPMDEERQVSRFGFARGRQGSASSSLHPPSPLVNGDNVPHLPYYSSSDVASHASRSQAQWAYQNRHQAAEFAFHQANSAMSSPLAQHAAAHPVYNQSPQQSSRFQPFDTGVSEAQLRDLISSSRERVNHMRNGPTGRMLLLA</sequence>
<feature type="compositionally biased region" description="Low complexity" evidence="9">
    <location>
        <begin position="731"/>
        <end position="741"/>
    </location>
</feature>
<evidence type="ECO:0000256" key="4">
    <source>
        <dbReference type="ARBA" id="ARBA00022833"/>
    </source>
</evidence>
<dbReference type="Gene3D" id="3.30.70.330">
    <property type="match status" value="1"/>
</dbReference>
<dbReference type="SUPFAM" id="SSF54928">
    <property type="entry name" value="RNA-binding domain, RBD"/>
    <property type="match status" value="1"/>
</dbReference>
<dbReference type="GO" id="GO:0030014">
    <property type="term" value="C:CCR4-NOT complex"/>
    <property type="evidence" value="ECO:0007669"/>
    <property type="project" value="InterPro"/>
</dbReference>
<name>J4GDY0_9APHY</name>
<feature type="region of interest" description="Disordered" evidence="9">
    <location>
        <begin position="718"/>
        <end position="741"/>
    </location>
</feature>
<dbReference type="InterPro" id="IPR013083">
    <property type="entry name" value="Znf_RING/FYVE/PHD"/>
</dbReference>